<keyword evidence="3" id="KW-1185">Reference proteome</keyword>
<name>A0A3S0RKQ7_9GAMM</name>
<sequence length="175" mass="19462">MVIALMLGMVVMRHHHNRVMEDQSAQAAVPEDVASNQSTVDTPSNTRRPVVHGLPTSTDAGNLAMQWIEWSTAERNVGYRFGPVSEIERRLPYMQQVRQKLADMSLQDDCAKSAQRAELASMDADIKYFQMQVDIAHTPIGANPDLVRQGEERAADDAYALGENAYQMAKNCTTP</sequence>
<dbReference type="RefSeq" id="WP_126684534.1">
    <property type="nucleotide sequence ID" value="NZ_RYYV01000006.1"/>
</dbReference>
<evidence type="ECO:0000256" key="1">
    <source>
        <dbReference type="SAM" id="MobiDB-lite"/>
    </source>
</evidence>
<proteinExistence type="predicted"/>
<reference evidence="2 3" key="1">
    <citation type="submission" date="2018-12" db="EMBL/GenBank/DDBJ databases">
        <title>Dyella dinghuensis sp. nov. DHOA06 and Dyella choica sp. nov. 4M-K27, isolated from forest soil.</title>
        <authorList>
            <person name="Qiu L.-H."/>
            <person name="Gao Z.-H."/>
        </authorList>
    </citation>
    <scope>NUCLEOTIDE SEQUENCE [LARGE SCALE GENOMIC DNA]</scope>
    <source>
        <strain evidence="2 3">4M-K27</strain>
    </source>
</reference>
<accession>A0A3S0RKQ7</accession>
<feature type="compositionally biased region" description="Polar residues" evidence="1">
    <location>
        <begin position="34"/>
        <end position="47"/>
    </location>
</feature>
<dbReference type="Proteomes" id="UP000274358">
    <property type="component" value="Unassembled WGS sequence"/>
</dbReference>
<dbReference type="AlphaFoldDB" id="A0A3S0RKQ7"/>
<protein>
    <submittedName>
        <fullName evidence="2">Uncharacterized protein</fullName>
    </submittedName>
</protein>
<comment type="caution">
    <text evidence="2">The sequence shown here is derived from an EMBL/GenBank/DDBJ whole genome shotgun (WGS) entry which is preliminary data.</text>
</comment>
<evidence type="ECO:0000313" key="3">
    <source>
        <dbReference type="Proteomes" id="UP000274358"/>
    </source>
</evidence>
<organism evidence="2 3">
    <name type="scientific">Dyella choica</name>
    <dbReference type="NCBI Taxonomy" id="1927959"/>
    <lineage>
        <taxon>Bacteria</taxon>
        <taxon>Pseudomonadati</taxon>
        <taxon>Pseudomonadota</taxon>
        <taxon>Gammaproteobacteria</taxon>
        <taxon>Lysobacterales</taxon>
        <taxon>Rhodanobacteraceae</taxon>
        <taxon>Dyella</taxon>
    </lineage>
</organism>
<dbReference type="EMBL" id="RYYV01000006">
    <property type="protein sequence ID" value="RUL75969.1"/>
    <property type="molecule type" value="Genomic_DNA"/>
</dbReference>
<feature type="region of interest" description="Disordered" evidence="1">
    <location>
        <begin position="24"/>
        <end position="56"/>
    </location>
</feature>
<evidence type="ECO:0000313" key="2">
    <source>
        <dbReference type="EMBL" id="RUL75969.1"/>
    </source>
</evidence>
<gene>
    <name evidence="2" type="ORF">EKH80_09605</name>
</gene>